<evidence type="ECO:0000256" key="1">
    <source>
        <dbReference type="SAM" id="SignalP"/>
    </source>
</evidence>
<evidence type="ECO:0000313" key="2">
    <source>
        <dbReference type="EMBL" id="HJE39003.1"/>
    </source>
</evidence>
<keyword evidence="1" id="KW-0732">Signal</keyword>
<dbReference type="AlphaFoldDB" id="A0A921E8G9"/>
<sequence length="227" mass="26061">MLRNILMFVASCALTVGCSSAGSDSDAEDSYVEEFDCTGVISTQVSTPDLRHYELAGPVKSCRRTTFYDVVRDNDNKLAIDTAGRNIVESTAYFSPEGGYIAKEHERIRRDQNGRIEHWEDRAPNYPAIHPGYLKDSYDFEHIDENHHKVSSATMVSYVITDEYGRIIGEQIHSNDPKFDTSAHNVYRKYDKRGNWTERLTIWTTHTAGDSLPTTRYSIDRRRIIYY</sequence>
<gene>
    <name evidence="2" type="ORF">K8V47_04520</name>
</gene>
<evidence type="ECO:0008006" key="4">
    <source>
        <dbReference type="Google" id="ProtNLM"/>
    </source>
</evidence>
<protein>
    <recommendedName>
        <fullName evidence="4">YD repeat-containing protein</fullName>
    </recommendedName>
</protein>
<accession>A0A921E8G9</accession>
<evidence type="ECO:0000313" key="3">
    <source>
        <dbReference type="Proteomes" id="UP000711407"/>
    </source>
</evidence>
<dbReference type="PROSITE" id="PS51257">
    <property type="entry name" value="PROKAR_LIPOPROTEIN"/>
    <property type="match status" value="1"/>
</dbReference>
<dbReference type="EMBL" id="DYXT01000026">
    <property type="protein sequence ID" value="HJE39003.1"/>
    <property type="molecule type" value="Genomic_DNA"/>
</dbReference>
<dbReference type="Proteomes" id="UP000711407">
    <property type="component" value="Unassembled WGS sequence"/>
</dbReference>
<organism evidence="2 3">
    <name type="scientific">Candidatus Amulumruptor caecigallinarius</name>
    <dbReference type="NCBI Taxonomy" id="2109911"/>
    <lineage>
        <taxon>Bacteria</taxon>
        <taxon>Pseudomonadati</taxon>
        <taxon>Bacteroidota</taxon>
        <taxon>Bacteroidia</taxon>
        <taxon>Bacteroidales</taxon>
        <taxon>Muribaculaceae</taxon>
        <taxon>Candidatus Amulumruptor</taxon>
    </lineage>
</organism>
<proteinExistence type="predicted"/>
<reference evidence="2" key="1">
    <citation type="journal article" date="2021" name="PeerJ">
        <title>Extensive microbial diversity within the chicken gut microbiome revealed by metagenomics and culture.</title>
        <authorList>
            <person name="Gilroy R."/>
            <person name="Ravi A."/>
            <person name="Getino M."/>
            <person name="Pursley I."/>
            <person name="Horton D.L."/>
            <person name="Alikhan N.F."/>
            <person name="Baker D."/>
            <person name="Gharbi K."/>
            <person name="Hall N."/>
            <person name="Watson M."/>
            <person name="Adriaenssens E.M."/>
            <person name="Foster-Nyarko E."/>
            <person name="Jarju S."/>
            <person name="Secka A."/>
            <person name="Antonio M."/>
            <person name="Oren A."/>
            <person name="Chaudhuri R.R."/>
            <person name="La Ragione R."/>
            <person name="Hildebrand F."/>
            <person name="Pallen M.J."/>
        </authorList>
    </citation>
    <scope>NUCLEOTIDE SEQUENCE</scope>
    <source>
        <strain evidence="2">4100</strain>
    </source>
</reference>
<feature type="signal peptide" evidence="1">
    <location>
        <begin position="1"/>
        <end position="21"/>
    </location>
</feature>
<reference evidence="2" key="2">
    <citation type="submission" date="2021-09" db="EMBL/GenBank/DDBJ databases">
        <authorList>
            <person name="Gilroy R."/>
        </authorList>
    </citation>
    <scope>NUCLEOTIDE SEQUENCE</scope>
    <source>
        <strain evidence="2">4100</strain>
    </source>
</reference>
<comment type="caution">
    <text evidence="2">The sequence shown here is derived from an EMBL/GenBank/DDBJ whole genome shotgun (WGS) entry which is preliminary data.</text>
</comment>
<name>A0A921E8G9_9BACT</name>
<feature type="chain" id="PRO_5038000629" description="YD repeat-containing protein" evidence="1">
    <location>
        <begin position="22"/>
        <end position="227"/>
    </location>
</feature>